<feature type="domain" description="RES" evidence="1">
    <location>
        <begin position="14"/>
        <end position="139"/>
    </location>
</feature>
<keyword evidence="3" id="KW-1185">Reference proteome</keyword>
<gene>
    <name evidence="2" type="ordered locus">Pedsa_0161</name>
</gene>
<dbReference type="InterPro" id="IPR014914">
    <property type="entry name" value="RES_dom"/>
</dbReference>
<proteinExistence type="predicted"/>
<dbReference type="HOGENOM" id="CLU_133611_0_1_10"/>
<dbReference type="eggNOG" id="COG5654">
    <property type="taxonomic scope" value="Bacteria"/>
</dbReference>
<accession>F0SDM0</accession>
<name>F0SDM0_PSESL</name>
<evidence type="ECO:0000259" key="1">
    <source>
        <dbReference type="SMART" id="SM00953"/>
    </source>
</evidence>
<dbReference type="KEGG" id="psn:Pedsa_0161"/>
<dbReference type="Pfam" id="PF08808">
    <property type="entry name" value="RES"/>
    <property type="match status" value="1"/>
</dbReference>
<dbReference type="Proteomes" id="UP000000310">
    <property type="component" value="Chromosome"/>
</dbReference>
<organism evidence="2 3">
    <name type="scientific">Pseudopedobacter saltans (strain ATCC 51119 / DSM 12145 / JCM 21818 / CCUG 39354 / LMG 10337 / NBRC 100064 / NCIMB 13643)</name>
    <name type="common">Pedobacter saltans</name>
    <dbReference type="NCBI Taxonomy" id="762903"/>
    <lineage>
        <taxon>Bacteria</taxon>
        <taxon>Pseudomonadati</taxon>
        <taxon>Bacteroidota</taxon>
        <taxon>Sphingobacteriia</taxon>
        <taxon>Sphingobacteriales</taxon>
        <taxon>Sphingobacteriaceae</taxon>
        <taxon>Pseudopedobacter</taxon>
    </lineage>
</organism>
<protein>
    <submittedName>
        <fullName evidence="2">RES domain protein</fullName>
    </submittedName>
</protein>
<dbReference type="EMBL" id="CP002545">
    <property type="protein sequence ID" value="ADY50747.1"/>
    <property type="molecule type" value="Genomic_DNA"/>
</dbReference>
<dbReference type="STRING" id="762903.Pedsa_0161"/>
<sequence length="151" mass="17177">MLLFRLTRKKYADDLSGTGARLNGGRWNNVGTSMVYLTSSKSLAVLEVLVHLSFDLMPEDFYMATYDVPMEETLEIEAHKLPSGWKEIPHQNCTRSIGDRFIKDAEFFLCKVPSIIINDEFNYLLNPAHPSMGKVKLVNLESFVFDARLKG</sequence>
<dbReference type="RefSeq" id="WP_013631250.1">
    <property type="nucleotide sequence ID" value="NC_015177.1"/>
</dbReference>
<dbReference type="AlphaFoldDB" id="F0SDM0"/>
<dbReference type="OrthoDB" id="9789501at2"/>
<reference evidence="2 3" key="1">
    <citation type="journal article" date="2011" name="Stand. Genomic Sci.">
        <title>Complete genome sequence of the gliding, heparinolytic Pedobacter saltans type strain (113).</title>
        <authorList>
            <person name="Liolios K."/>
            <person name="Sikorski J."/>
            <person name="Lu M."/>
            <person name="Nolan M."/>
            <person name="Lapidus A."/>
            <person name="Lucas S."/>
            <person name="Hammon N."/>
            <person name="Deshpande S."/>
            <person name="Cheng J.F."/>
            <person name="Tapia R."/>
            <person name="Han C."/>
            <person name="Goodwin L."/>
            <person name="Pitluck S."/>
            <person name="Huntemann M."/>
            <person name="Ivanova N."/>
            <person name="Pagani I."/>
            <person name="Mavromatis K."/>
            <person name="Ovchinikova G."/>
            <person name="Pati A."/>
            <person name="Chen A."/>
            <person name="Palaniappan K."/>
            <person name="Land M."/>
            <person name="Hauser L."/>
            <person name="Brambilla E.M."/>
            <person name="Kotsyurbenko O."/>
            <person name="Rohde M."/>
            <person name="Tindall B.J."/>
            <person name="Abt B."/>
            <person name="Goker M."/>
            <person name="Detter J.C."/>
            <person name="Woyke T."/>
            <person name="Bristow J."/>
            <person name="Eisen J.A."/>
            <person name="Markowitz V."/>
            <person name="Hugenholtz P."/>
            <person name="Klenk H.P."/>
            <person name="Kyrpides N.C."/>
        </authorList>
    </citation>
    <scope>NUCLEOTIDE SEQUENCE [LARGE SCALE GENOMIC DNA]</scope>
    <source>
        <strain evidence="3">ATCC 51119 / DSM 12145 / JCM 21818 / LMG 10337 / NBRC 100064 / NCIMB 13643</strain>
    </source>
</reference>
<reference evidence="3" key="2">
    <citation type="submission" date="2011-02" db="EMBL/GenBank/DDBJ databases">
        <title>The complete genome of Pedobacter saltans DSM 12145.</title>
        <authorList>
            <consortium name="US DOE Joint Genome Institute (JGI-PGF)"/>
            <person name="Lucas S."/>
            <person name="Copeland A."/>
            <person name="Lapidus A."/>
            <person name="Bruce D."/>
            <person name="Goodwin L."/>
            <person name="Pitluck S."/>
            <person name="Kyrpides N."/>
            <person name="Mavromatis K."/>
            <person name="Pagani I."/>
            <person name="Ivanova N."/>
            <person name="Ovchinnikova G."/>
            <person name="Lu M."/>
            <person name="Detter J.C."/>
            <person name="Han C."/>
            <person name="Land M."/>
            <person name="Hauser L."/>
            <person name="Markowitz V."/>
            <person name="Cheng J.-F."/>
            <person name="Hugenholtz P."/>
            <person name="Woyke T."/>
            <person name="Wu D."/>
            <person name="Tindall B."/>
            <person name="Pomrenke H.G."/>
            <person name="Brambilla E."/>
            <person name="Klenk H.-P."/>
            <person name="Eisen J.A."/>
        </authorList>
    </citation>
    <scope>NUCLEOTIDE SEQUENCE [LARGE SCALE GENOMIC DNA]</scope>
    <source>
        <strain evidence="3">ATCC 51119 / DSM 12145 / JCM 21818 / LMG 10337 / NBRC 100064 / NCIMB 13643</strain>
    </source>
</reference>
<dbReference type="SMART" id="SM00953">
    <property type="entry name" value="RES"/>
    <property type="match status" value="1"/>
</dbReference>
<evidence type="ECO:0000313" key="3">
    <source>
        <dbReference type="Proteomes" id="UP000000310"/>
    </source>
</evidence>
<evidence type="ECO:0000313" key="2">
    <source>
        <dbReference type="EMBL" id="ADY50747.1"/>
    </source>
</evidence>